<keyword evidence="2" id="KW-1185">Reference proteome</keyword>
<proteinExistence type="predicted"/>
<organism evidence="1 2">
    <name type="scientific">Cirrhinus molitorella</name>
    <name type="common">mud carp</name>
    <dbReference type="NCBI Taxonomy" id="172907"/>
    <lineage>
        <taxon>Eukaryota</taxon>
        <taxon>Metazoa</taxon>
        <taxon>Chordata</taxon>
        <taxon>Craniata</taxon>
        <taxon>Vertebrata</taxon>
        <taxon>Euteleostomi</taxon>
        <taxon>Actinopterygii</taxon>
        <taxon>Neopterygii</taxon>
        <taxon>Teleostei</taxon>
        <taxon>Ostariophysi</taxon>
        <taxon>Cypriniformes</taxon>
        <taxon>Cyprinidae</taxon>
        <taxon>Labeoninae</taxon>
        <taxon>Labeonini</taxon>
        <taxon>Cirrhinus</taxon>
    </lineage>
</organism>
<dbReference type="Proteomes" id="UP001558613">
    <property type="component" value="Unassembled WGS sequence"/>
</dbReference>
<evidence type="ECO:0000313" key="2">
    <source>
        <dbReference type="Proteomes" id="UP001558613"/>
    </source>
</evidence>
<protein>
    <submittedName>
        <fullName evidence="1">Uncharacterized protein</fullName>
    </submittedName>
</protein>
<sequence>MAANLANERPIDARTQSREDCVEYVTPNSLLLGRSGPKGDPGDFDFVGYFYKRLKVIQGKVNKVKVSDKGKKSTKKVTNKIPATILHRDVRRLVVLIPIEEQS</sequence>
<evidence type="ECO:0000313" key="1">
    <source>
        <dbReference type="EMBL" id="KAL1249499.1"/>
    </source>
</evidence>
<accession>A0ABR3L9B6</accession>
<reference evidence="1 2" key="1">
    <citation type="submission" date="2023-09" db="EMBL/GenBank/DDBJ databases">
        <authorList>
            <person name="Wang M."/>
        </authorList>
    </citation>
    <scope>NUCLEOTIDE SEQUENCE [LARGE SCALE GENOMIC DNA]</scope>
    <source>
        <strain evidence="1">GT-2023</strain>
        <tissue evidence="1">Liver</tissue>
    </source>
</reference>
<name>A0ABR3L9B6_9TELE</name>
<gene>
    <name evidence="1" type="ORF">QQF64_020504</name>
</gene>
<comment type="caution">
    <text evidence="1">The sequence shown here is derived from an EMBL/GenBank/DDBJ whole genome shotgun (WGS) entry which is preliminary data.</text>
</comment>
<dbReference type="EMBL" id="JAYMGO010000023">
    <property type="protein sequence ID" value="KAL1249499.1"/>
    <property type="molecule type" value="Genomic_DNA"/>
</dbReference>